<protein>
    <submittedName>
        <fullName evidence="1">Uncharacterized protein</fullName>
    </submittedName>
</protein>
<evidence type="ECO:0000313" key="2">
    <source>
        <dbReference type="Proteomes" id="UP000053105"/>
    </source>
</evidence>
<dbReference type="Gene3D" id="3.60.10.10">
    <property type="entry name" value="Endonuclease/exonuclease/phosphatase"/>
    <property type="match status" value="1"/>
</dbReference>
<keyword evidence="2" id="KW-1185">Reference proteome</keyword>
<dbReference type="InterPro" id="IPR036691">
    <property type="entry name" value="Endo/exonu/phosph_ase_sf"/>
</dbReference>
<dbReference type="Proteomes" id="UP000053105">
    <property type="component" value="Unassembled WGS sequence"/>
</dbReference>
<gene>
    <name evidence="1" type="ORF">WN51_05518</name>
</gene>
<evidence type="ECO:0000313" key="1">
    <source>
        <dbReference type="EMBL" id="KOX70240.1"/>
    </source>
</evidence>
<dbReference type="AlphaFoldDB" id="A0A0M8ZSH2"/>
<reference evidence="1 2" key="1">
    <citation type="submission" date="2015-07" db="EMBL/GenBank/DDBJ databases">
        <title>The genome of Melipona quadrifasciata.</title>
        <authorList>
            <person name="Pan H."/>
            <person name="Kapheim K."/>
        </authorList>
    </citation>
    <scope>NUCLEOTIDE SEQUENCE [LARGE SCALE GENOMIC DNA]</scope>
    <source>
        <strain evidence="1">0111107301</strain>
        <tissue evidence="1">Whole body</tissue>
    </source>
</reference>
<feature type="non-terminal residue" evidence="1">
    <location>
        <position position="1"/>
    </location>
</feature>
<dbReference type="OrthoDB" id="10519309at2759"/>
<proteinExistence type="predicted"/>
<name>A0A0M8ZSH2_9HYME</name>
<organism evidence="1 2">
    <name type="scientific">Melipona quadrifasciata</name>
    <dbReference type="NCBI Taxonomy" id="166423"/>
    <lineage>
        <taxon>Eukaryota</taxon>
        <taxon>Metazoa</taxon>
        <taxon>Ecdysozoa</taxon>
        <taxon>Arthropoda</taxon>
        <taxon>Hexapoda</taxon>
        <taxon>Insecta</taxon>
        <taxon>Pterygota</taxon>
        <taxon>Neoptera</taxon>
        <taxon>Endopterygota</taxon>
        <taxon>Hymenoptera</taxon>
        <taxon>Apocrita</taxon>
        <taxon>Aculeata</taxon>
        <taxon>Apoidea</taxon>
        <taxon>Anthophila</taxon>
        <taxon>Apidae</taxon>
        <taxon>Melipona</taxon>
    </lineage>
</organism>
<sequence>WNVTSIKNKIFEFHTFLIDHNADIAINHHRNLAHPKKTLKIPNYKIHRQDGPLTINNKSRGGVLIAKNISTEDTPRPASSNIEILTIKTRTTPSLMVEAAYPPPPKVKYNKINSSDLDAIILP</sequence>
<accession>A0A0M8ZSH2</accession>
<dbReference type="EMBL" id="KQ435871">
    <property type="protein sequence ID" value="KOX70240.1"/>
    <property type="molecule type" value="Genomic_DNA"/>
</dbReference>